<dbReference type="EMBL" id="JAGEPF010000043">
    <property type="protein sequence ID" value="MBO2465174.1"/>
    <property type="molecule type" value="Genomic_DNA"/>
</dbReference>
<name>A0ABS3SAF8_9ACTN</name>
<sequence>MGGLQVESLAGPSAPAGVRASGAVNLLTRGAWENALAGLPGGAPQVHLHLAGLTAVDAAGAGAVAAVAQRLTPGGRLFLHDPPPSLGRILQVLWPGISGIEVQRTGGLEVQA</sequence>
<dbReference type="SUPFAM" id="SSF52091">
    <property type="entry name" value="SpoIIaa-like"/>
    <property type="match status" value="1"/>
</dbReference>
<dbReference type="InterPro" id="IPR036513">
    <property type="entry name" value="STAS_dom_sf"/>
</dbReference>
<organism evidence="2 3">
    <name type="scientific">Actinomadura violacea</name>
    <dbReference type="NCBI Taxonomy" id="2819934"/>
    <lineage>
        <taxon>Bacteria</taxon>
        <taxon>Bacillati</taxon>
        <taxon>Actinomycetota</taxon>
        <taxon>Actinomycetes</taxon>
        <taxon>Streptosporangiales</taxon>
        <taxon>Thermomonosporaceae</taxon>
        <taxon>Actinomadura</taxon>
    </lineage>
</organism>
<comment type="caution">
    <text evidence="2">The sequence shown here is derived from an EMBL/GenBank/DDBJ whole genome shotgun (WGS) entry which is preliminary data.</text>
</comment>
<dbReference type="Gene3D" id="3.30.750.24">
    <property type="entry name" value="STAS domain"/>
    <property type="match status" value="1"/>
</dbReference>
<accession>A0ABS3SAF8</accession>
<gene>
    <name evidence="2" type="ORF">J4709_47190</name>
</gene>
<protein>
    <submittedName>
        <fullName evidence="2">STAS domain-containing protein</fullName>
    </submittedName>
</protein>
<evidence type="ECO:0000313" key="3">
    <source>
        <dbReference type="Proteomes" id="UP000680206"/>
    </source>
</evidence>
<proteinExistence type="predicted"/>
<dbReference type="InterPro" id="IPR058548">
    <property type="entry name" value="MlaB-like_STAS"/>
</dbReference>
<dbReference type="Pfam" id="PF13466">
    <property type="entry name" value="STAS_2"/>
    <property type="match status" value="1"/>
</dbReference>
<dbReference type="RefSeq" id="WP_208252029.1">
    <property type="nucleotide sequence ID" value="NZ_JAGEPF010000043.1"/>
</dbReference>
<evidence type="ECO:0000313" key="2">
    <source>
        <dbReference type="EMBL" id="MBO2465174.1"/>
    </source>
</evidence>
<dbReference type="Proteomes" id="UP000680206">
    <property type="component" value="Unassembled WGS sequence"/>
</dbReference>
<feature type="domain" description="MlaB-like STAS" evidence="1">
    <location>
        <begin position="18"/>
        <end position="92"/>
    </location>
</feature>
<reference evidence="2 3" key="1">
    <citation type="submission" date="2021-03" db="EMBL/GenBank/DDBJ databases">
        <title>Actinomadura violae sp. nov., isolated from lichen in Thailand.</title>
        <authorList>
            <person name="Kanchanasin P."/>
            <person name="Saeng-In P."/>
            <person name="Phongsopitanun W."/>
            <person name="Yuki M."/>
            <person name="Kudo T."/>
            <person name="Ohkuma M."/>
            <person name="Tanasupawat S."/>
        </authorList>
    </citation>
    <scope>NUCLEOTIDE SEQUENCE [LARGE SCALE GENOMIC DNA]</scope>
    <source>
        <strain evidence="2 3">LCR2-06</strain>
    </source>
</reference>
<keyword evidence="3" id="KW-1185">Reference proteome</keyword>
<evidence type="ECO:0000259" key="1">
    <source>
        <dbReference type="Pfam" id="PF13466"/>
    </source>
</evidence>